<evidence type="ECO:0000256" key="2">
    <source>
        <dbReference type="SAM" id="SignalP"/>
    </source>
</evidence>
<name>A0ABR4L409_9EURO</name>
<dbReference type="GeneID" id="98153620"/>
<evidence type="ECO:0000313" key="3">
    <source>
        <dbReference type="EMBL" id="KAL2859294.1"/>
    </source>
</evidence>
<organism evidence="3 4">
    <name type="scientific">Aspergillus pseudodeflectus</name>
    <dbReference type="NCBI Taxonomy" id="176178"/>
    <lineage>
        <taxon>Eukaryota</taxon>
        <taxon>Fungi</taxon>
        <taxon>Dikarya</taxon>
        <taxon>Ascomycota</taxon>
        <taxon>Pezizomycotina</taxon>
        <taxon>Eurotiomycetes</taxon>
        <taxon>Eurotiomycetidae</taxon>
        <taxon>Eurotiales</taxon>
        <taxon>Aspergillaceae</taxon>
        <taxon>Aspergillus</taxon>
        <taxon>Aspergillus subgen. Nidulantes</taxon>
    </lineage>
</organism>
<sequence length="63" mass="7306">MDNIVAHFTFMLWLCYYIQCVRSEMSRSNLAFPRIRHSRNDLTSSHPSSNVSRAQTPDCCLTP</sequence>
<proteinExistence type="predicted"/>
<accession>A0ABR4L409</accession>
<dbReference type="Proteomes" id="UP001610444">
    <property type="component" value="Unassembled WGS sequence"/>
</dbReference>
<evidence type="ECO:0000313" key="4">
    <source>
        <dbReference type="Proteomes" id="UP001610444"/>
    </source>
</evidence>
<feature type="region of interest" description="Disordered" evidence="1">
    <location>
        <begin position="39"/>
        <end position="63"/>
    </location>
</feature>
<feature type="chain" id="PRO_5047483785" evidence="2">
    <location>
        <begin position="24"/>
        <end position="63"/>
    </location>
</feature>
<gene>
    <name evidence="3" type="ORF">BJX68DRAFT_226094</name>
</gene>
<keyword evidence="4" id="KW-1185">Reference proteome</keyword>
<feature type="compositionally biased region" description="Polar residues" evidence="1">
    <location>
        <begin position="41"/>
        <end position="55"/>
    </location>
</feature>
<feature type="signal peptide" evidence="2">
    <location>
        <begin position="1"/>
        <end position="23"/>
    </location>
</feature>
<evidence type="ECO:0000256" key="1">
    <source>
        <dbReference type="SAM" id="MobiDB-lite"/>
    </source>
</evidence>
<comment type="caution">
    <text evidence="3">The sequence shown here is derived from an EMBL/GenBank/DDBJ whole genome shotgun (WGS) entry which is preliminary data.</text>
</comment>
<protein>
    <submittedName>
        <fullName evidence="3">Uncharacterized protein</fullName>
    </submittedName>
</protein>
<keyword evidence="2" id="KW-0732">Signal</keyword>
<dbReference type="RefSeq" id="XP_070904228.1">
    <property type="nucleotide sequence ID" value="XM_071038456.1"/>
</dbReference>
<dbReference type="EMBL" id="JBFXLR010000003">
    <property type="protein sequence ID" value="KAL2859294.1"/>
    <property type="molecule type" value="Genomic_DNA"/>
</dbReference>
<reference evidence="3 4" key="1">
    <citation type="submission" date="2024-07" db="EMBL/GenBank/DDBJ databases">
        <title>Section-level genome sequencing and comparative genomics of Aspergillus sections Usti and Cavernicolus.</title>
        <authorList>
            <consortium name="Lawrence Berkeley National Laboratory"/>
            <person name="Nybo J.L."/>
            <person name="Vesth T.C."/>
            <person name="Theobald S."/>
            <person name="Frisvad J.C."/>
            <person name="Larsen T.O."/>
            <person name="Kjaerboelling I."/>
            <person name="Rothschild-Mancinelli K."/>
            <person name="Lyhne E.K."/>
            <person name="Kogle M.E."/>
            <person name="Barry K."/>
            <person name="Clum A."/>
            <person name="Na H."/>
            <person name="Ledsgaard L."/>
            <person name="Lin J."/>
            <person name="Lipzen A."/>
            <person name="Kuo A."/>
            <person name="Riley R."/>
            <person name="Mondo S."/>
            <person name="LaButti K."/>
            <person name="Haridas S."/>
            <person name="Pangalinan J."/>
            <person name="Salamov A.A."/>
            <person name="Simmons B.A."/>
            <person name="Magnuson J.K."/>
            <person name="Chen J."/>
            <person name="Drula E."/>
            <person name="Henrissat B."/>
            <person name="Wiebenga A."/>
            <person name="Lubbers R.J."/>
            <person name="Gomes A.C."/>
            <person name="Macurrencykelacurrency M.R."/>
            <person name="Stajich J."/>
            <person name="Grigoriev I.V."/>
            <person name="Mortensen U.H."/>
            <person name="De vries R.P."/>
            <person name="Baker S.E."/>
            <person name="Andersen M.R."/>
        </authorList>
    </citation>
    <scope>NUCLEOTIDE SEQUENCE [LARGE SCALE GENOMIC DNA]</scope>
    <source>
        <strain evidence="3 4">CBS 756.74</strain>
    </source>
</reference>